<evidence type="ECO:0000313" key="1">
    <source>
        <dbReference type="EMBL" id="KAK9878714.1"/>
    </source>
</evidence>
<keyword evidence="2" id="KW-1185">Reference proteome</keyword>
<reference evidence="1 2" key="1">
    <citation type="submission" date="2023-03" db="EMBL/GenBank/DDBJ databases">
        <title>Genome insight into feeding habits of ladybird beetles.</title>
        <authorList>
            <person name="Li H.-S."/>
            <person name="Huang Y.-H."/>
            <person name="Pang H."/>
        </authorList>
    </citation>
    <scope>NUCLEOTIDE SEQUENCE [LARGE SCALE GENOMIC DNA]</scope>
    <source>
        <strain evidence="1">SYSU_2023b</strain>
        <tissue evidence="1">Whole body</tissue>
    </source>
</reference>
<evidence type="ECO:0000313" key="2">
    <source>
        <dbReference type="Proteomes" id="UP001431783"/>
    </source>
</evidence>
<dbReference type="EMBL" id="JARQZJ010000055">
    <property type="protein sequence ID" value="KAK9878714.1"/>
    <property type="molecule type" value="Genomic_DNA"/>
</dbReference>
<sequence length="139" mass="15138">MQALHHLTQLAGYNHYTTTSPTSKMGRLDGTPSRAIPPPRGTEHSILGWDMFQAFSTRLSDLVNLGIGRPSEIRASFASLRIPAVARPTTFGPTCRGSNPPDGDYFAQEHALGKRRSPGLLHRPFIMPHTAHPPSGGEM</sequence>
<comment type="caution">
    <text evidence="1">The sequence shown here is derived from an EMBL/GenBank/DDBJ whole genome shotgun (WGS) entry which is preliminary data.</text>
</comment>
<accession>A0AAW1UH97</accession>
<name>A0AAW1UH97_9CUCU</name>
<dbReference type="AlphaFoldDB" id="A0AAW1UH97"/>
<protein>
    <submittedName>
        <fullName evidence="1">Uncharacterized protein</fullName>
    </submittedName>
</protein>
<organism evidence="1 2">
    <name type="scientific">Henosepilachna vigintioctopunctata</name>
    <dbReference type="NCBI Taxonomy" id="420089"/>
    <lineage>
        <taxon>Eukaryota</taxon>
        <taxon>Metazoa</taxon>
        <taxon>Ecdysozoa</taxon>
        <taxon>Arthropoda</taxon>
        <taxon>Hexapoda</taxon>
        <taxon>Insecta</taxon>
        <taxon>Pterygota</taxon>
        <taxon>Neoptera</taxon>
        <taxon>Endopterygota</taxon>
        <taxon>Coleoptera</taxon>
        <taxon>Polyphaga</taxon>
        <taxon>Cucujiformia</taxon>
        <taxon>Coccinelloidea</taxon>
        <taxon>Coccinellidae</taxon>
        <taxon>Epilachninae</taxon>
        <taxon>Epilachnini</taxon>
        <taxon>Henosepilachna</taxon>
    </lineage>
</organism>
<proteinExistence type="predicted"/>
<dbReference type="Proteomes" id="UP001431783">
    <property type="component" value="Unassembled WGS sequence"/>
</dbReference>
<gene>
    <name evidence="1" type="ORF">WA026_023507</name>
</gene>